<dbReference type="InterPro" id="IPR051534">
    <property type="entry name" value="CBASS_pafABC_assoc_protein"/>
</dbReference>
<sequence length="295" mass="31758">MSSARERLTRLLSLVPYLDAHPGADLEETAAYFGIDSATLIDDLELLFVTGRPGHMPDDLIDATWDGGKIFISNAEEVSVPVRLSAEEAGLLVLALELLDALPGLDAEAVRTAAAKLRLAAGENLHTPVDVSPVPADAELMSALKGFIDASAAVEIDYYVASRDELTTRTIAPTRLVPGADWYLDAWCYSAQAPRRFALSRIRRFEETSHPPIGTGAPAPAPQEVTMTLRAEGAWLADEIDVNERVYDAGGDGSVEVRFTVHSLDWLSRFLLGHADVIADIDAADAVAAARRRLG</sequence>
<evidence type="ECO:0000259" key="1">
    <source>
        <dbReference type="Pfam" id="PF13280"/>
    </source>
</evidence>
<dbReference type="Proteomes" id="UP000594979">
    <property type="component" value="Chromosome"/>
</dbReference>
<reference evidence="5 9" key="3">
    <citation type="submission" date="2020-12" db="EMBL/GenBank/DDBJ databases">
        <title>FDA dAtabase for Regulatory Grade micrObial Sequences (FDA-ARGOS): Supporting development and validation of Infectious Disease Dx tests.</title>
        <authorList>
            <person name="Sproer C."/>
            <person name="Gronow S."/>
            <person name="Severitt S."/>
            <person name="Schroder I."/>
            <person name="Tallon L."/>
            <person name="Sadzewicz L."/>
            <person name="Zhao X."/>
            <person name="Boylan J."/>
            <person name="Ott S."/>
            <person name="Bowen H."/>
            <person name="Vavikolanu K."/>
            <person name="Mehta A."/>
            <person name="Aluvathingal J."/>
            <person name="Nadendla S."/>
            <person name="Lowell S."/>
            <person name="Myers T."/>
            <person name="Yan Y."/>
            <person name="Sichtig H."/>
        </authorList>
    </citation>
    <scope>NUCLEOTIDE SEQUENCE [LARGE SCALE GENOMIC DNA]</scope>
    <source>
        <strain evidence="5 9">FDAARGOS_902</strain>
    </source>
</reference>
<dbReference type="GO" id="GO:0000502">
    <property type="term" value="C:proteasome complex"/>
    <property type="evidence" value="ECO:0007669"/>
    <property type="project" value="UniProtKB-KW"/>
</dbReference>
<dbReference type="Pfam" id="PF13280">
    <property type="entry name" value="WYL"/>
    <property type="match status" value="1"/>
</dbReference>
<evidence type="ECO:0000313" key="5">
    <source>
        <dbReference type="EMBL" id="QPS32850.1"/>
    </source>
</evidence>
<evidence type="ECO:0000259" key="3">
    <source>
        <dbReference type="Pfam" id="PF25583"/>
    </source>
</evidence>
<dbReference type="InterPro" id="IPR028349">
    <property type="entry name" value="PafC-like"/>
</dbReference>
<reference evidence="4 7" key="1">
    <citation type="submission" date="2017-04" db="EMBL/GenBank/DDBJ databases">
        <title>Kefir bacterial isolates.</title>
        <authorList>
            <person name="Kim Y."/>
            <person name="Blasche S."/>
            <person name="Patil K.R."/>
        </authorList>
    </citation>
    <scope>NUCLEOTIDE SEQUENCE [LARGE SCALE GENOMIC DNA]</scope>
    <source>
        <strain evidence="4 7">OG2</strain>
    </source>
</reference>
<evidence type="ECO:0000313" key="7">
    <source>
        <dbReference type="Proteomes" id="UP000216867"/>
    </source>
</evidence>
<dbReference type="PIRSF" id="PIRSF016838">
    <property type="entry name" value="PafC"/>
    <property type="match status" value="1"/>
</dbReference>
<dbReference type="PANTHER" id="PTHR34580:SF1">
    <property type="entry name" value="PROTEIN PAFC"/>
    <property type="match status" value="1"/>
</dbReference>
<dbReference type="KEGG" id="bcau:I6G59_12775"/>
<gene>
    <name evidence="6" type="primary">pafC</name>
    <name evidence="4" type="ORF">B8X04_04585</name>
    <name evidence="5" type="ORF">I6G59_12775</name>
    <name evidence="6" type="ORF">NCTC12391_01262</name>
</gene>
<evidence type="ECO:0000259" key="2">
    <source>
        <dbReference type="Pfam" id="PF19187"/>
    </source>
</evidence>
<evidence type="ECO:0000313" key="4">
    <source>
        <dbReference type="EMBL" id="PAK96590.1"/>
    </source>
</evidence>
<dbReference type="InterPro" id="IPR043839">
    <property type="entry name" value="PafC_HTH"/>
</dbReference>
<evidence type="ECO:0000313" key="9">
    <source>
        <dbReference type="Proteomes" id="UP000594979"/>
    </source>
</evidence>
<feature type="domain" description="PafC HTH" evidence="2">
    <location>
        <begin position="6"/>
        <end position="118"/>
    </location>
</feature>
<dbReference type="InterPro" id="IPR026881">
    <property type="entry name" value="WYL_dom"/>
</dbReference>
<name>A0A269ZGG4_9MICO</name>
<reference evidence="6 8" key="2">
    <citation type="submission" date="2019-02" db="EMBL/GenBank/DDBJ databases">
        <authorList>
            <consortium name="Pathogen Informatics"/>
        </authorList>
    </citation>
    <scope>NUCLEOTIDE SEQUENCE [LARGE SCALE GENOMIC DNA]</scope>
    <source>
        <strain evidence="6 8">3012STDY7078520</strain>
    </source>
</reference>
<dbReference type="PROSITE" id="PS52050">
    <property type="entry name" value="WYL"/>
    <property type="match status" value="1"/>
</dbReference>
<dbReference type="EMBL" id="CAACXN010000014">
    <property type="protein sequence ID" value="VEW12142.1"/>
    <property type="molecule type" value="Genomic_DNA"/>
</dbReference>
<feature type="domain" description="WYL" evidence="1">
    <location>
        <begin position="142"/>
        <end position="206"/>
    </location>
</feature>
<dbReference type="AlphaFoldDB" id="A0A269ZGG4"/>
<organism evidence="4 7">
    <name type="scientific">Brevibacterium casei</name>
    <dbReference type="NCBI Taxonomy" id="33889"/>
    <lineage>
        <taxon>Bacteria</taxon>
        <taxon>Bacillati</taxon>
        <taxon>Actinomycetota</taxon>
        <taxon>Actinomycetes</taxon>
        <taxon>Micrococcales</taxon>
        <taxon>Brevibacteriaceae</taxon>
        <taxon>Brevibacterium</taxon>
    </lineage>
</organism>
<dbReference type="EMBL" id="CP065682">
    <property type="protein sequence ID" value="QPS32850.1"/>
    <property type="molecule type" value="Genomic_DNA"/>
</dbReference>
<dbReference type="Pfam" id="PF25583">
    <property type="entry name" value="WCX"/>
    <property type="match status" value="1"/>
</dbReference>
<feature type="domain" description="WCX" evidence="3">
    <location>
        <begin position="222"/>
        <end position="276"/>
    </location>
</feature>
<evidence type="ECO:0000313" key="8">
    <source>
        <dbReference type="Proteomes" id="UP000386281"/>
    </source>
</evidence>
<dbReference type="Proteomes" id="UP000386281">
    <property type="component" value="Unassembled WGS sequence"/>
</dbReference>
<dbReference type="EMBL" id="NCWY01000003">
    <property type="protein sequence ID" value="PAK96590.1"/>
    <property type="molecule type" value="Genomic_DNA"/>
</dbReference>
<dbReference type="PANTHER" id="PTHR34580">
    <property type="match status" value="1"/>
</dbReference>
<proteinExistence type="predicted"/>
<dbReference type="Proteomes" id="UP000216867">
    <property type="component" value="Unassembled WGS sequence"/>
</dbReference>
<dbReference type="Pfam" id="PF19187">
    <property type="entry name" value="HTH_PafC"/>
    <property type="match status" value="1"/>
</dbReference>
<dbReference type="GeneID" id="99772889"/>
<keyword evidence="6" id="KW-0647">Proteasome</keyword>
<dbReference type="RefSeq" id="WP_095375559.1">
    <property type="nucleotide sequence ID" value="NZ_CAACXN010000014.1"/>
</dbReference>
<dbReference type="InterPro" id="IPR057727">
    <property type="entry name" value="WCX_dom"/>
</dbReference>
<evidence type="ECO:0000313" key="6">
    <source>
        <dbReference type="EMBL" id="VEW12142.1"/>
    </source>
</evidence>
<accession>A0A269ZGG4</accession>
<protein>
    <submittedName>
        <fullName evidence="6">Proteasome accessory factor C</fullName>
    </submittedName>
    <submittedName>
        <fullName evidence="4">WYL domain-containing protein</fullName>
    </submittedName>
</protein>